<evidence type="ECO:0000313" key="11">
    <source>
        <dbReference type="RefSeq" id="XP_030545392.1"/>
    </source>
</evidence>
<sequence length="726" mass="80654">MSAPGHDGALSQRAARTGREKVVVAVRAEKVVSKAALAWALSHVVQPGDNVTLLAIFACKRPGRIRLWNFARTTGDGGASNRDELLDRISRISDSCSLMVMQFRDQVEVRVRIKVVSDKPGGVVADEARKCGANWVILDKNLKQELTHCLEEVRCNIVVMKGSQAKVLRLNLGCSNELQTPFYSATSSPFVDGGEFNAYRMKHSTPVSSPELFSPHTRTIGESLSSSYDTAGSFFHLYERNPLFEGRRKGCYSPYLTKNELKYPFTVLESYGEKVVTLSKTLPSSLSVDSSKVYWIPQNQMRDVKHLPIGNNQKATQTHKIISRRWFSKFIRHNQSHMNTASLGQRQAQQPDQVVNASIRDVVSLGRTSSVPPPLCSLCQHKAPTFGKPPRRFSYAELEEATDGFADPNFLAEGGFGLVHRGILSNGQVVAVKQLKFGGAQGDADFCREVRLLSCAQHRNVVLLIGFCSEGSKRLLVYEYVCNGSLDFHLHGRESNTLNWESRLKIAIGAARGLRYLHEDCRVGCIVHRDMRPKNILLTHDFEPLVADFGLARWYSGNEIGPEELVIGTSGYLAPEFVDGGKISEKVDVYAFGVVLLELMTGRRIIELQFKGESFFSQLFVPFAAHELKEVKSNCSSFIDPCLASNQSQDFGHQLQVMSHAALSCLHPDPESRPPMSKVVRILEGQSLVPLAFDLNAAGSRSGHLNGVCSRMHRETMRSHSRKHSH</sequence>
<dbReference type="GO" id="GO:0005524">
    <property type="term" value="F:ATP binding"/>
    <property type="evidence" value="ECO:0007669"/>
    <property type="project" value="UniProtKB-KW"/>
</dbReference>
<evidence type="ECO:0000256" key="1">
    <source>
        <dbReference type="ARBA" id="ARBA00012513"/>
    </source>
</evidence>
<keyword evidence="2" id="KW-0723">Serine/threonine-protein kinase</keyword>
<dbReference type="AlphaFoldDB" id="A0A8B8QGP2"/>
<organism evidence="10 11">
    <name type="scientific">Rhodamnia argentea</name>
    <dbReference type="NCBI Taxonomy" id="178133"/>
    <lineage>
        <taxon>Eukaryota</taxon>
        <taxon>Viridiplantae</taxon>
        <taxon>Streptophyta</taxon>
        <taxon>Embryophyta</taxon>
        <taxon>Tracheophyta</taxon>
        <taxon>Spermatophyta</taxon>
        <taxon>Magnoliopsida</taxon>
        <taxon>eudicotyledons</taxon>
        <taxon>Gunneridae</taxon>
        <taxon>Pentapetalae</taxon>
        <taxon>rosids</taxon>
        <taxon>malvids</taxon>
        <taxon>Myrtales</taxon>
        <taxon>Myrtaceae</taxon>
        <taxon>Myrtoideae</taxon>
        <taxon>Myrteae</taxon>
        <taxon>Australasian group</taxon>
        <taxon>Rhodamnia</taxon>
    </lineage>
</organism>
<dbReference type="SUPFAM" id="SSF56112">
    <property type="entry name" value="Protein kinase-like (PK-like)"/>
    <property type="match status" value="1"/>
</dbReference>
<reference evidence="10" key="1">
    <citation type="submission" date="2025-05" db="UniProtKB">
        <authorList>
            <consortium name="RefSeq"/>
        </authorList>
    </citation>
    <scope>NUCLEOTIDE SEQUENCE [LARGE SCALE GENOMIC DNA]</scope>
</reference>
<dbReference type="PANTHER" id="PTHR47989">
    <property type="entry name" value="OS01G0750732 PROTEIN"/>
    <property type="match status" value="1"/>
</dbReference>
<gene>
    <name evidence="11" type="primary">LOC115751599</name>
</gene>
<keyword evidence="6" id="KW-0067">ATP-binding</keyword>
<evidence type="ECO:0000256" key="8">
    <source>
        <dbReference type="ARBA" id="ARBA00048679"/>
    </source>
</evidence>
<dbReference type="KEGG" id="rarg:115751599"/>
<dbReference type="InterPro" id="IPR011009">
    <property type="entry name" value="Kinase-like_dom_sf"/>
</dbReference>
<dbReference type="Gene3D" id="3.30.200.20">
    <property type="entry name" value="Phosphorylase Kinase, domain 1"/>
    <property type="match status" value="1"/>
</dbReference>
<dbReference type="InterPro" id="IPR000719">
    <property type="entry name" value="Prot_kinase_dom"/>
</dbReference>
<dbReference type="OrthoDB" id="757296at2759"/>
<protein>
    <recommendedName>
        <fullName evidence="1">non-specific serine/threonine protein kinase</fullName>
        <ecNumber evidence="1">2.7.11.1</ecNumber>
    </recommendedName>
</protein>
<dbReference type="Pfam" id="PF00069">
    <property type="entry name" value="Pkinase"/>
    <property type="match status" value="1"/>
</dbReference>
<keyword evidence="3" id="KW-0808">Transferase</keyword>
<dbReference type="PANTHER" id="PTHR47989:SF14">
    <property type="entry name" value="INACTIVE PROTEIN KINASE SELMODRAFT_444075"/>
    <property type="match status" value="1"/>
</dbReference>
<feature type="domain" description="Protein kinase" evidence="9">
    <location>
        <begin position="405"/>
        <end position="689"/>
    </location>
</feature>
<dbReference type="InterPro" id="IPR014729">
    <property type="entry name" value="Rossmann-like_a/b/a_fold"/>
</dbReference>
<evidence type="ECO:0000313" key="10">
    <source>
        <dbReference type="Proteomes" id="UP000827889"/>
    </source>
</evidence>
<dbReference type="FunFam" id="3.30.200.20:FF:000162">
    <property type="entry name" value="Adenine nucleotide alpha hydrolase-like domain kinase"/>
    <property type="match status" value="1"/>
</dbReference>
<dbReference type="RefSeq" id="XP_030545392.1">
    <property type="nucleotide sequence ID" value="XM_030689532.2"/>
</dbReference>
<dbReference type="GeneID" id="115751599"/>
<evidence type="ECO:0000256" key="2">
    <source>
        <dbReference type="ARBA" id="ARBA00022527"/>
    </source>
</evidence>
<dbReference type="CDD" id="cd00293">
    <property type="entry name" value="USP-like"/>
    <property type="match status" value="1"/>
</dbReference>
<comment type="catalytic activity">
    <reaction evidence="7">
        <text>L-threonyl-[protein] + ATP = O-phospho-L-threonyl-[protein] + ADP + H(+)</text>
        <dbReference type="Rhea" id="RHEA:46608"/>
        <dbReference type="Rhea" id="RHEA-COMP:11060"/>
        <dbReference type="Rhea" id="RHEA-COMP:11605"/>
        <dbReference type="ChEBI" id="CHEBI:15378"/>
        <dbReference type="ChEBI" id="CHEBI:30013"/>
        <dbReference type="ChEBI" id="CHEBI:30616"/>
        <dbReference type="ChEBI" id="CHEBI:61977"/>
        <dbReference type="ChEBI" id="CHEBI:456216"/>
        <dbReference type="EC" id="2.7.11.1"/>
    </reaction>
</comment>
<keyword evidence="5" id="KW-0418">Kinase</keyword>
<dbReference type="PROSITE" id="PS50011">
    <property type="entry name" value="PROTEIN_KINASE_DOM"/>
    <property type="match status" value="1"/>
</dbReference>
<evidence type="ECO:0000256" key="4">
    <source>
        <dbReference type="ARBA" id="ARBA00022741"/>
    </source>
</evidence>
<dbReference type="InterPro" id="IPR008266">
    <property type="entry name" value="Tyr_kinase_AS"/>
</dbReference>
<evidence type="ECO:0000256" key="5">
    <source>
        <dbReference type="ARBA" id="ARBA00022777"/>
    </source>
</evidence>
<evidence type="ECO:0000256" key="3">
    <source>
        <dbReference type="ARBA" id="ARBA00022679"/>
    </source>
</evidence>
<dbReference type="FunFam" id="1.10.510.10:FF:001023">
    <property type="entry name" value="Os07g0541700 protein"/>
    <property type="match status" value="1"/>
</dbReference>
<evidence type="ECO:0000256" key="7">
    <source>
        <dbReference type="ARBA" id="ARBA00047899"/>
    </source>
</evidence>
<accession>A0A8B8QGP2</accession>
<dbReference type="GO" id="GO:0004674">
    <property type="term" value="F:protein serine/threonine kinase activity"/>
    <property type="evidence" value="ECO:0007669"/>
    <property type="project" value="UniProtKB-KW"/>
</dbReference>
<proteinExistence type="predicted"/>
<name>A0A8B8QGP2_9MYRT</name>
<dbReference type="EC" id="2.7.11.1" evidence="1"/>
<dbReference type="Proteomes" id="UP000827889">
    <property type="component" value="Chromosome 2"/>
</dbReference>
<keyword evidence="10" id="KW-1185">Reference proteome</keyword>
<keyword evidence="4" id="KW-0547">Nucleotide-binding</keyword>
<comment type="catalytic activity">
    <reaction evidence="8">
        <text>L-seryl-[protein] + ATP = O-phospho-L-seryl-[protein] + ADP + H(+)</text>
        <dbReference type="Rhea" id="RHEA:17989"/>
        <dbReference type="Rhea" id="RHEA-COMP:9863"/>
        <dbReference type="Rhea" id="RHEA-COMP:11604"/>
        <dbReference type="ChEBI" id="CHEBI:15378"/>
        <dbReference type="ChEBI" id="CHEBI:29999"/>
        <dbReference type="ChEBI" id="CHEBI:30616"/>
        <dbReference type="ChEBI" id="CHEBI:83421"/>
        <dbReference type="ChEBI" id="CHEBI:456216"/>
        <dbReference type="EC" id="2.7.11.1"/>
    </reaction>
</comment>
<dbReference type="Gene3D" id="3.40.50.620">
    <property type="entry name" value="HUPs"/>
    <property type="match status" value="1"/>
</dbReference>
<evidence type="ECO:0000259" key="9">
    <source>
        <dbReference type="PROSITE" id="PS50011"/>
    </source>
</evidence>
<dbReference type="PROSITE" id="PS00109">
    <property type="entry name" value="PROTEIN_KINASE_TYR"/>
    <property type="match status" value="1"/>
</dbReference>
<evidence type="ECO:0000256" key="6">
    <source>
        <dbReference type="ARBA" id="ARBA00022840"/>
    </source>
</evidence>
<dbReference type="Gene3D" id="1.10.510.10">
    <property type="entry name" value="Transferase(Phosphotransferase) domain 1"/>
    <property type="match status" value="1"/>
</dbReference>
<reference evidence="11" key="2">
    <citation type="submission" date="2025-08" db="UniProtKB">
        <authorList>
            <consortium name="RefSeq"/>
        </authorList>
    </citation>
    <scope>IDENTIFICATION</scope>
    <source>
        <tissue evidence="11">Leaf</tissue>
    </source>
</reference>